<dbReference type="Pfam" id="PF24035">
    <property type="entry name" value="DUF7344"/>
    <property type="match status" value="1"/>
</dbReference>
<evidence type="ECO:0000259" key="1">
    <source>
        <dbReference type="Pfam" id="PF01590"/>
    </source>
</evidence>
<dbReference type="AlphaFoldDB" id="A0A6B0SXN9"/>
<feature type="domain" description="DUF7344" evidence="2">
    <location>
        <begin position="219"/>
        <end position="262"/>
    </location>
</feature>
<evidence type="ECO:0008006" key="5">
    <source>
        <dbReference type="Google" id="ProtNLM"/>
    </source>
</evidence>
<dbReference type="InterPro" id="IPR029016">
    <property type="entry name" value="GAF-like_dom_sf"/>
</dbReference>
<dbReference type="OrthoDB" id="247722at2157"/>
<dbReference type="InterPro" id="IPR003018">
    <property type="entry name" value="GAF"/>
</dbReference>
<reference evidence="3 4" key="1">
    <citation type="submission" date="2019-12" db="EMBL/GenBank/DDBJ databases">
        <title>Isolation and characterization of three novel carbon monoxide-oxidizing members of Halobacteria from salione crusts and soils.</title>
        <authorList>
            <person name="Myers M.R."/>
            <person name="King G.M."/>
        </authorList>
    </citation>
    <scope>NUCLEOTIDE SEQUENCE [LARGE SCALE GENOMIC DNA]</scope>
    <source>
        <strain evidence="3 4">WSA2</strain>
    </source>
</reference>
<sequence>MPHGICISDVDGIVSHLQRVGRTLLAPSIDPRTGLERLFAHETSEFALNYAFLASIDLETETERFEVVHGSHELLSPGTTVPLSETYCRKTIENPEGTLAVSDAVAEGWQGDPAYETFGLGSYLGTTVTVADEPYGTLCFADTGARDESFQDEEKVLIELYSEWIGFVLTLREEPLARETRVDTIEGRAVSSDAIDSMMNALTDRSRRDVLMTLLGDTTETGIDVLERQLADENARVGLYHRHLPKLADSQYITWDDDAGTISRGPRFSEVQPLVQLLNEYETDSPE</sequence>
<dbReference type="Pfam" id="PF01590">
    <property type="entry name" value="GAF"/>
    <property type="match status" value="1"/>
</dbReference>
<keyword evidence="4" id="KW-1185">Reference proteome</keyword>
<evidence type="ECO:0000259" key="2">
    <source>
        <dbReference type="Pfam" id="PF24035"/>
    </source>
</evidence>
<organism evidence="3 4">
    <name type="scientific">Halobaculum saliterrae</name>
    <dbReference type="NCBI Taxonomy" id="2073113"/>
    <lineage>
        <taxon>Archaea</taxon>
        <taxon>Methanobacteriati</taxon>
        <taxon>Methanobacteriota</taxon>
        <taxon>Stenosarchaea group</taxon>
        <taxon>Halobacteria</taxon>
        <taxon>Halobacteriales</taxon>
        <taxon>Haloferacaceae</taxon>
        <taxon>Halobaculum</taxon>
    </lineage>
</organism>
<proteinExistence type="predicted"/>
<feature type="domain" description="GAF" evidence="1">
    <location>
        <begin position="63"/>
        <end position="167"/>
    </location>
</feature>
<gene>
    <name evidence="3" type="ORF">GRX01_08640</name>
</gene>
<comment type="caution">
    <text evidence="3">The sequence shown here is derived from an EMBL/GenBank/DDBJ whole genome shotgun (WGS) entry which is preliminary data.</text>
</comment>
<dbReference type="SUPFAM" id="SSF55781">
    <property type="entry name" value="GAF domain-like"/>
    <property type="match status" value="1"/>
</dbReference>
<dbReference type="InterPro" id="IPR055768">
    <property type="entry name" value="DUF7344"/>
</dbReference>
<evidence type="ECO:0000313" key="4">
    <source>
        <dbReference type="Proteomes" id="UP000437065"/>
    </source>
</evidence>
<dbReference type="Proteomes" id="UP000437065">
    <property type="component" value="Unassembled WGS sequence"/>
</dbReference>
<name>A0A6B0SXN9_9EURY</name>
<evidence type="ECO:0000313" key="3">
    <source>
        <dbReference type="EMBL" id="MXR41403.1"/>
    </source>
</evidence>
<dbReference type="EMBL" id="WUUS01000005">
    <property type="protein sequence ID" value="MXR41403.1"/>
    <property type="molecule type" value="Genomic_DNA"/>
</dbReference>
<dbReference type="Gene3D" id="3.30.450.40">
    <property type="match status" value="1"/>
</dbReference>
<protein>
    <recommendedName>
        <fullName evidence="5">GAF domain-containing protein</fullName>
    </recommendedName>
</protein>
<accession>A0A6B0SXN9</accession>